<feature type="transmembrane region" description="Helical" evidence="6">
    <location>
        <begin position="275"/>
        <end position="298"/>
    </location>
</feature>
<evidence type="ECO:0000313" key="8">
    <source>
        <dbReference type="Proteomes" id="UP001465976"/>
    </source>
</evidence>
<dbReference type="InterPro" id="IPR003689">
    <property type="entry name" value="ZIP"/>
</dbReference>
<sequence>MDTPKENFEQKLGTMAIIFGISLFAVSFPSISQKTSFLPIPKIVFFIGKHFGTGVILSTAFVHLLKDSFEALSDPLVKNRYPGVSDQIGLIILGSLLLIFLVEYISTSFVDHLHRHDDHDHDHDDEPTVTNSPLPEIEEIPHASNETTPLLTNTNTSTIASRHSHEHSHGTLKRQSSHYLTSIVTNSPRHVRSSEYFYIINDVNHHINNGEYHLVGGKKGQGGPCVCVCVCPAGQGGPSKVIAGLPHTTEAEREVHAHEEGDDQEPPQLSRKRQIVGILVLQMGIMIHSLVIGLTLAITSGSEFATLTTAIVFHQLFEGLSLGIRIAAIPPPPSTDSQSLPLHNKPTNDSSSKGSGSRWLQPLLSILFAVTTPAGICLGILVFSMSGKHSEQARMLLTQGLMSAISAGMLIYAGTVEMLAGDFVFAIGSGGGHGHSHGEEFMEESSGEGGGDEMTWGKKVIALVSLCAGVAGMSLVGLGE</sequence>
<dbReference type="PANTHER" id="PTHR11040">
    <property type="entry name" value="ZINC/IRON TRANSPORTER"/>
    <property type="match status" value="1"/>
</dbReference>
<dbReference type="Proteomes" id="UP001465976">
    <property type="component" value="Unassembled WGS sequence"/>
</dbReference>
<evidence type="ECO:0000256" key="4">
    <source>
        <dbReference type="ARBA" id="ARBA00023136"/>
    </source>
</evidence>
<accession>A0ABR3FTJ5</accession>
<feature type="transmembrane region" description="Helical" evidence="6">
    <location>
        <begin position="359"/>
        <end position="383"/>
    </location>
</feature>
<evidence type="ECO:0000256" key="6">
    <source>
        <dbReference type="SAM" id="Phobius"/>
    </source>
</evidence>
<dbReference type="PANTHER" id="PTHR11040:SF44">
    <property type="entry name" value="PROTEIN ZNTC-RELATED"/>
    <property type="match status" value="1"/>
</dbReference>
<keyword evidence="4 6" id="KW-0472">Membrane</keyword>
<feature type="transmembrane region" description="Helical" evidence="6">
    <location>
        <begin position="12"/>
        <end position="31"/>
    </location>
</feature>
<keyword evidence="8" id="KW-1185">Reference proteome</keyword>
<gene>
    <name evidence="7" type="ORF">V5O48_003348</name>
</gene>
<evidence type="ECO:0000256" key="1">
    <source>
        <dbReference type="ARBA" id="ARBA00004141"/>
    </source>
</evidence>
<feature type="transmembrane region" description="Helical" evidence="6">
    <location>
        <begin position="84"/>
        <end position="105"/>
    </location>
</feature>
<evidence type="ECO:0000313" key="7">
    <source>
        <dbReference type="EMBL" id="KAL0578648.1"/>
    </source>
</evidence>
<dbReference type="EMBL" id="JBAHYK010000090">
    <property type="protein sequence ID" value="KAL0578648.1"/>
    <property type="molecule type" value="Genomic_DNA"/>
</dbReference>
<feature type="transmembrane region" description="Helical" evidence="6">
    <location>
        <begin position="460"/>
        <end position="478"/>
    </location>
</feature>
<feature type="region of interest" description="Disordered" evidence="5">
    <location>
        <begin position="333"/>
        <end position="356"/>
    </location>
</feature>
<organism evidence="7 8">
    <name type="scientific">Marasmius crinis-equi</name>
    <dbReference type="NCBI Taxonomy" id="585013"/>
    <lineage>
        <taxon>Eukaryota</taxon>
        <taxon>Fungi</taxon>
        <taxon>Dikarya</taxon>
        <taxon>Basidiomycota</taxon>
        <taxon>Agaricomycotina</taxon>
        <taxon>Agaricomycetes</taxon>
        <taxon>Agaricomycetidae</taxon>
        <taxon>Agaricales</taxon>
        <taxon>Marasmiineae</taxon>
        <taxon>Marasmiaceae</taxon>
        <taxon>Marasmius</taxon>
    </lineage>
</organism>
<evidence type="ECO:0008006" key="9">
    <source>
        <dbReference type="Google" id="ProtNLM"/>
    </source>
</evidence>
<evidence type="ECO:0000256" key="5">
    <source>
        <dbReference type="SAM" id="MobiDB-lite"/>
    </source>
</evidence>
<evidence type="ECO:0000256" key="3">
    <source>
        <dbReference type="ARBA" id="ARBA00022989"/>
    </source>
</evidence>
<dbReference type="Pfam" id="PF02535">
    <property type="entry name" value="Zip"/>
    <property type="match status" value="2"/>
</dbReference>
<feature type="compositionally biased region" description="Polar residues" evidence="5">
    <location>
        <begin position="335"/>
        <end position="355"/>
    </location>
</feature>
<reference evidence="7 8" key="1">
    <citation type="submission" date="2024-02" db="EMBL/GenBank/DDBJ databases">
        <title>A draft genome for the cacao thread blight pathogen Marasmius crinis-equi.</title>
        <authorList>
            <person name="Cohen S.P."/>
            <person name="Baruah I.K."/>
            <person name="Amoako-Attah I."/>
            <person name="Bukari Y."/>
            <person name="Meinhardt L.W."/>
            <person name="Bailey B.A."/>
        </authorList>
    </citation>
    <scope>NUCLEOTIDE SEQUENCE [LARGE SCALE GENOMIC DNA]</scope>
    <source>
        <strain evidence="7 8">GH-76</strain>
    </source>
</reference>
<name>A0ABR3FTJ5_9AGAR</name>
<keyword evidence="2 6" id="KW-0812">Transmembrane</keyword>
<comment type="subcellular location">
    <subcellularLocation>
        <location evidence="1">Membrane</location>
        <topology evidence="1">Multi-pass membrane protein</topology>
    </subcellularLocation>
</comment>
<proteinExistence type="predicted"/>
<protein>
    <recommendedName>
        <fullName evidence="9">Zinc/iron permease</fullName>
    </recommendedName>
</protein>
<evidence type="ECO:0000256" key="2">
    <source>
        <dbReference type="ARBA" id="ARBA00022692"/>
    </source>
</evidence>
<comment type="caution">
    <text evidence="7">The sequence shown here is derived from an EMBL/GenBank/DDBJ whole genome shotgun (WGS) entry which is preliminary data.</text>
</comment>
<keyword evidence="3 6" id="KW-1133">Transmembrane helix</keyword>
<feature type="transmembrane region" description="Helical" evidence="6">
    <location>
        <begin position="43"/>
        <end position="64"/>
    </location>
</feature>